<dbReference type="Pfam" id="PF18075">
    <property type="entry name" value="FtsX_ECD"/>
    <property type="match status" value="2"/>
</dbReference>
<dbReference type="Gene3D" id="3.30.70.3040">
    <property type="match status" value="2"/>
</dbReference>
<dbReference type="RefSeq" id="WP_377286165.1">
    <property type="nucleotide sequence ID" value="NZ_JBHSBM010000011.1"/>
</dbReference>
<dbReference type="Proteomes" id="UP001595850">
    <property type="component" value="Unassembled WGS sequence"/>
</dbReference>
<feature type="domain" description="FtsX extracellular" evidence="2">
    <location>
        <begin position="66"/>
        <end position="165"/>
    </location>
</feature>
<name>A0ABV8I4L8_9ACTN</name>
<organism evidence="3 4">
    <name type="scientific">Planomonospora corallina</name>
    <dbReference type="NCBI Taxonomy" id="1806052"/>
    <lineage>
        <taxon>Bacteria</taxon>
        <taxon>Bacillati</taxon>
        <taxon>Actinomycetota</taxon>
        <taxon>Actinomycetes</taxon>
        <taxon>Streptosporangiales</taxon>
        <taxon>Streptosporangiaceae</taxon>
        <taxon>Planomonospora</taxon>
    </lineage>
</organism>
<gene>
    <name evidence="3" type="ORF">ACFOWE_06885</name>
</gene>
<dbReference type="InterPro" id="IPR006311">
    <property type="entry name" value="TAT_signal"/>
</dbReference>
<evidence type="ECO:0000313" key="4">
    <source>
        <dbReference type="Proteomes" id="UP001595850"/>
    </source>
</evidence>
<proteinExistence type="predicted"/>
<dbReference type="EMBL" id="JBHSBM010000011">
    <property type="protein sequence ID" value="MFC4058013.1"/>
    <property type="molecule type" value="Genomic_DNA"/>
</dbReference>
<accession>A0ABV8I4L8</accession>
<dbReference type="PROSITE" id="PS51318">
    <property type="entry name" value="TAT"/>
    <property type="match status" value="1"/>
</dbReference>
<reference evidence="4" key="1">
    <citation type="journal article" date="2019" name="Int. J. Syst. Evol. Microbiol.">
        <title>The Global Catalogue of Microorganisms (GCM) 10K type strain sequencing project: providing services to taxonomists for standard genome sequencing and annotation.</title>
        <authorList>
            <consortium name="The Broad Institute Genomics Platform"/>
            <consortium name="The Broad Institute Genome Sequencing Center for Infectious Disease"/>
            <person name="Wu L."/>
            <person name="Ma J."/>
        </authorList>
    </citation>
    <scope>NUCLEOTIDE SEQUENCE [LARGE SCALE GENOMIC DNA]</scope>
    <source>
        <strain evidence="4">TBRC 4489</strain>
    </source>
</reference>
<keyword evidence="1" id="KW-1133">Transmembrane helix</keyword>
<evidence type="ECO:0000256" key="1">
    <source>
        <dbReference type="SAM" id="Phobius"/>
    </source>
</evidence>
<keyword evidence="1" id="KW-0812">Transmembrane</keyword>
<feature type="domain" description="FtsX extracellular" evidence="2">
    <location>
        <begin position="188"/>
        <end position="275"/>
    </location>
</feature>
<protein>
    <submittedName>
        <fullName evidence="3">Permease-like cell division protein FtsX</fullName>
    </submittedName>
</protein>
<feature type="transmembrane region" description="Helical" evidence="1">
    <location>
        <begin position="22"/>
        <end position="44"/>
    </location>
</feature>
<keyword evidence="4" id="KW-1185">Reference proteome</keyword>
<evidence type="ECO:0000313" key="3">
    <source>
        <dbReference type="EMBL" id="MFC4058013.1"/>
    </source>
</evidence>
<comment type="caution">
    <text evidence="3">The sequence shown here is derived from an EMBL/GenBank/DDBJ whole genome shotgun (WGS) entry which is preliminary data.</text>
</comment>
<sequence>METEESSSAPPARGSGRGVRRAVVTAAAVAAVLLGVAGAGAWFARAEALRPSQPPVVPWPEGGMFRVYLCEGSGLDREECGGRAATREERRALEARLRELPQVTELAFESREEAFAAFADSLEPDDPRRESISPEDLPESFKGELRRHTDIAGFPAEVEKLPGVSGAVAYGRDFWWGRAHLTVSLCGERDVLCDGRGPATEEEKDAVVAALRSAGGVEEVYFEDAAHARRVMSHIWGPDGESATPVESYRVELADPASERAVVAAVRGLPGVQSVDEVARDALGPFSSVPGP</sequence>
<keyword evidence="1" id="KW-0472">Membrane</keyword>
<dbReference type="InterPro" id="IPR040690">
    <property type="entry name" value="FtsX_ECD"/>
</dbReference>
<evidence type="ECO:0000259" key="2">
    <source>
        <dbReference type="Pfam" id="PF18075"/>
    </source>
</evidence>